<dbReference type="Proteomes" id="UP000823858">
    <property type="component" value="Unassembled WGS sequence"/>
</dbReference>
<dbReference type="InterPro" id="IPR001433">
    <property type="entry name" value="OxRdtase_FAD/NAD-bd"/>
</dbReference>
<dbReference type="Gene3D" id="3.40.50.80">
    <property type="entry name" value="Nucleotide-binding domain of ferredoxin-NADP reductase (FNR) module"/>
    <property type="match status" value="1"/>
</dbReference>
<evidence type="ECO:0000256" key="7">
    <source>
        <dbReference type="ARBA" id="ARBA00022857"/>
    </source>
</evidence>
<dbReference type="InterPro" id="IPR010199">
    <property type="entry name" value="CysJ"/>
</dbReference>
<evidence type="ECO:0000256" key="2">
    <source>
        <dbReference type="ARBA" id="ARBA00022448"/>
    </source>
</evidence>
<dbReference type="InterPro" id="IPR029039">
    <property type="entry name" value="Flavoprotein-like_sf"/>
</dbReference>
<keyword evidence="6 12" id="KW-0274">FAD</keyword>
<evidence type="ECO:0000256" key="1">
    <source>
        <dbReference type="ARBA" id="ARBA00012604"/>
    </source>
</evidence>
<evidence type="ECO:0000259" key="14">
    <source>
        <dbReference type="PROSITE" id="PS50902"/>
    </source>
</evidence>
<dbReference type="GO" id="GO:0005829">
    <property type="term" value="C:cytosol"/>
    <property type="evidence" value="ECO:0007669"/>
    <property type="project" value="TreeGrafter"/>
</dbReference>
<dbReference type="PANTHER" id="PTHR19384:SF128">
    <property type="entry name" value="NADPH OXIDOREDUCTASE A"/>
    <property type="match status" value="1"/>
</dbReference>
<dbReference type="EMBL" id="DWVP01000004">
    <property type="protein sequence ID" value="HJC84459.1"/>
    <property type="molecule type" value="Genomic_DNA"/>
</dbReference>
<evidence type="ECO:0000256" key="3">
    <source>
        <dbReference type="ARBA" id="ARBA00022605"/>
    </source>
</evidence>
<dbReference type="GO" id="GO:0050660">
    <property type="term" value="F:flavin adenine dinucleotide binding"/>
    <property type="evidence" value="ECO:0007669"/>
    <property type="project" value="InterPro"/>
</dbReference>
<evidence type="ECO:0000313" key="16">
    <source>
        <dbReference type="EMBL" id="HJC84459.1"/>
    </source>
</evidence>
<feature type="domain" description="Flavodoxin-like" evidence="14">
    <location>
        <begin position="58"/>
        <end position="196"/>
    </location>
</feature>
<feature type="compositionally biased region" description="Low complexity" evidence="13">
    <location>
        <begin position="206"/>
        <end position="220"/>
    </location>
</feature>
<evidence type="ECO:0000313" key="17">
    <source>
        <dbReference type="Proteomes" id="UP000823858"/>
    </source>
</evidence>
<accession>A0A9D2QBG2</accession>
<keyword evidence="5 12" id="KW-0288">FMN</keyword>
<feature type="binding site" evidence="12">
    <location>
        <begin position="526"/>
        <end position="527"/>
    </location>
    <ligand>
        <name>NADP(+)</name>
        <dbReference type="ChEBI" id="CHEBI:58349"/>
    </ligand>
</feature>
<dbReference type="InterPro" id="IPR023173">
    <property type="entry name" value="NADPH_Cyt_P450_Rdtase_alpha"/>
</dbReference>
<feature type="binding site" evidence="12">
    <location>
        <position position="568"/>
    </location>
    <ligand>
        <name>NADP(+)</name>
        <dbReference type="ChEBI" id="CHEBI:58349"/>
    </ligand>
</feature>
<evidence type="ECO:0000256" key="5">
    <source>
        <dbReference type="ARBA" id="ARBA00022643"/>
    </source>
</evidence>
<dbReference type="InterPro" id="IPR017938">
    <property type="entry name" value="Riboflavin_synthase-like_b-brl"/>
</dbReference>
<dbReference type="InterPro" id="IPR001094">
    <property type="entry name" value="Flavdoxin-like"/>
</dbReference>
<dbReference type="Pfam" id="PF00667">
    <property type="entry name" value="FAD_binding_1"/>
    <property type="match status" value="1"/>
</dbReference>
<dbReference type="Pfam" id="PF00258">
    <property type="entry name" value="Flavodoxin_1"/>
    <property type="match status" value="1"/>
</dbReference>
<dbReference type="SUPFAM" id="SSF52343">
    <property type="entry name" value="Ferredoxin reductase-like, C-terminal NADP-linked domain"/>
    <property type="match status" value="1"/>
</dbReference>
<dbReference type="InterPro" id="IPR017927">
    <property type="entry name" value="FAD-bd_FR_type"/>
</dbReference>
<dbReference type="InterPro" id="IPR039261">
    <property type="entry name" value="FNR_nucleotide-bd"/>
</dbReference>
<dbReference type="FunFam" id="3.40.50.80:FF:000001">
    <property type="entry name" value="NADPH--cytochrome P450 reductase 1"/>
    <property type="match status" value="1"/>
</dbReference>
<evidence type="ECO:0000256" key="4">
    <source>
        <dbReference type="ARBA" id="ARBA00022630"/>
    </source>
</evidence>
<protein>
    <recommendedName>
        <fullName evidence="1">assimilatory sulfite reductase (NADPH)</fullName>
        <ecNumber evidence="1">1.8.1.2</ecNumber>
    </recommendedName>
</protein>
<dbReference type="SUPFAM" id="SSF52218">
    <property type="entry name" value="Flavoproteins"/>
    <property type="match status" value="1"/>
</dbReference>
<keyword evidence="2" id="KW-0813">Transport</keyword>
<evidence type="ECO:0000256" key="8">
    <source>
        <dbReference type="ARBA" id="ARBA00022982"/>
    </source>
</evidence>
<evidence type="ECO:0000256" key="11">
    <source>
        <dbReference type="ARBA" id="ARBA00052219"/>
    </source>
</evidence>
<evidence type="ECO:0000256" key="12">
    <source>
        <dbReference type="PIRSR" id="PIRSR000207-1"/>
    </source>
</evidence>
<feature type="domain" description="FAD-binding FR-type" evidence="15">
    <location>
        <begin position="228"/>
        <end position="455"/>
    </location>
</feature>
<dbReference type="GO" id="GO:0004783">
    <property type="term" value="F:sulfite reductase (NADPH) activity"/>
    <property type="evidence" value="ECO:0007669"/>
    <property type="project" value="UniProtKB-EC"/>
</dbReference>
<dbReference type="Gene3D" id="1.20.990.10">
    <property type="entry name" value="NADPH-cytochrome p450 Reductase, Chain A, domain 3"/>
    <property type="match status" value="1"/>
</dbReference>
<organism evidence="16 17">
    <name type="scientific">Candidatus Corynebacterium faecigallinarum</name>
    <dbReference type="NCBI Taxonomy" id="2838528"/>
    <lineage>
        <taxon>Bacteria</taxon>
        <taxon>Bacillati</taxon>
        <taxon>Actinomycetota</taxon>
        <taxon>Actinomycetes</taxon>
        <taxon>Mycobacteriales</taxon>
        <taxon>Corynebacteriaceae</taxon>
        <taxon>Corynebacterium</taxon>
    </lineage>
</organism>
<feature type="binding site" evidence="12">
    <location>
        <begin position="111"/>
        <end position="114"/>
    </location>
    <ligand>
        <name>FMN</name>
        <dbReference type="ChEBI" id="CHEBI:58210"/>
    </ligand>
</feature>
<feature type="binding site" evidence="12">
    <location>
        <begin position="532"/>
        <end position="536"/>
    </location>
    <ligand>
        <name>NADP(+)</name>
        <dbReference type="ChEBI" id="CHEBI:58349"/>
    </ligand>
</feature>
<dbReference type="Gene3D" id="2.40.30.10">
    <property type="entry name" value="Translation factors"/>
    <property type="match status" value="1"/>
</dbReference>
<proteinExistence type="predicted"/>
<dbReference type="GO" id="GO:0010181">
    <property type="term" value="F:FMN binding"/>
    <property type="evidence" value="ECO:0007669"/>
    <property type="project" value="InterPro"/>
</dbReference>
<keyword evidence="10" id="KW-0198">Cysteine biosynthesis</keyword>
<dbReference type="PROSITE" id="PS51384">
    <property type="entry name" value="FAD_FR"/>
    <property type="match status" value="1"/>
</dbReference>
<dbReference type="CDD" id="cd06199">
    <property type="entry name" value="SiR"/>
    <property type="match status" value="1"/>
</dbReference>
<name>A0A9D2QBG2_9CORY</name>
<evidence type="ECO:0000256" key="9">
    <source>
        <dbReference type="ARBA" id="ARBA00023002"/>
    </source>
</evidence>
<reference evidence="16" key="2">
    <citation type="submission" date="2021-04" db="EMBL/GenBank/DDBJ databases">
        <authorList>
            <person name="Gilroy R."/>
        </authorList>
    </citation>
    <scope>NUCLEOTIDE SEQUENCE</scope>
    <source>
        <strain evidence="16">ChiHjej13B12-4958</strain>
    </source>
</reference>
<keyword evidence="7 12" id="KW-0521">NADP</keyword>
<feature type="binding site" evidence="12">
    <location>
        <begin position="400"/>
        <end position="402"/>
    </location>
    <ligand>
        <name>FAD</name>
        <dbReference type="ChEBI" id="CHEBI:57692"/>
    </ligand>
</feature>
<keyword evidence="3" id="KW-0028">Amino-acid biosynthesis</keyword>
<feature type="region of interest" description="Disordered" evidence="13">
    <location>
        <begin position="206"/>
        <end position="228"/>
    </location>
</feature>
<dbReference type="InterPro" id="IPR001709">
    <property type="entry name" value="Flavoprot_Pyr_Nucl_cyt_Rdtase"/>
</dbReference>
<dbReference type="Gene3D" id="3.40.50.360">
    <property type="match status" value="1"/>
</dbReference>
<dbReference type="PANTHER" id="PTHR19384">
    <property type="entry name" value="NITRIC OXIDE SYNTHASE-RELATED"/>
    <property type="match status" value="1"/>
</dbReference>
<comment type="catalytic activity">
    <reaction evidence="11">
        <text>hydrogen sulfide + 3 NADP(+) + 3 H2O = sulfite + 3 NADPH + 4 H(+)</text>
        <dbReference type="Rhea" id="RHEA:13801"/>
        <dbReference type="ChEBI" id="CHEBI:15377"/>
        <dbReference type="ChEBI" id="CHEBI:15378"/>
        <dbReference type="ChEBI" id="CHEBI:17359"/>
        <dbReference type="ChEBI" id="CHEBI:29919"/>
        <dbReference type="ChEBI" id="CHEBI:57783"/>
        <dbReference type="ChEBI" id="CHEBI:58349"/>
        <dbReference type="EC" id="1.8.1.2"/>
    </reaction>
</comment>
<gene>
    <name evidence="16" type="ORF">H9751_02715</name>
</gene>
<keyword evidence="4" id="KW-0285">Flavoprotein</keyword>
<comment type="cofactor">
    <cofactor evidence="12">
        <name>FMN</name>
        <dbReference type="ChEBI" id="CHEBI:58210"/>
    </cofactor>
    <text evidence="12">Binds 1 FMN per subunit.</text>
</comment>
<feature type="binding site" evidence="12">
    <location>
        <begin position="147"/>
        <end position="156"/>
    </location>
    <ligand>
        <name>FMN</name>
        <dbReference type="ChEBI" id="CHEBI:58210"/>
    </ligand>
</feature>
<feature type="binding site" evidence="12">
    <location>
        <begin position="382"/>
        <end position="385"/>
    </location>
    <ligand>
        <name>FAD</name>
        <dbReference type="ChEBI" id="CHEBI:57692"/>
    </ligand>
</feature>
<keyword evidence="8" id="KW-0249">Electron transport</keyword>
<keyword evidence="9" id="KW-0560">Oxidoreductase</keyword>
<sequence>MTLPVSPSLPSLPAQPSLGFIPSDAPFSADQQTWLDGFFAGMDLAKDRFQGPVATMTVEILVGSQTGNCQFLADQLAGALQGVGLGANVSELDSAGTDGLATAGHVLVVTSTYGEGEMPDNAELFWESLSSAEMPRLEELSYSVLALGDSGYDDFCQAGKDIDVRLEQLGASRIAARVDCDVDFEEPAEAWVAEVTAALGALAPAGGAGAPTATGSSPTPKRSQWNRRNPYPARLTVNRLLSGEDSGKEIRHFEFDLGDSGITYAAGDALAVMPINDDSLVEAILIRLGLDGDQQADDTDGRTLADLLTFEWEIRTPSKELITRLSEVAQDSVLADVVRRDDRDALDSYLWGRDVLDLLNEAPTVTFTPAELSEVMRPLQARQYSISSSPLQSPDSIHLTIAAVRHEGPEKVADSEEREHGGVCSTFLSDRLEFGEDCTQTVGIYPQPNAAFSVPEDPGTPVIMVGPGTGIAPFRGFLHERSQAGATGPNWLFFGDQHRSSDFIYSEELTGMADSGVLTKMSLAFSRDQAEKVYVQTKMREEAAELFQWLEDGAYFYVCGDASRMAKDVEDALLDVIAEQSGCSADAAQDYLTTMKKEKRYVRDVY</sequence>
<dbReference type="PRINTS" id="PR00371">
    <property type="entry name" value="FPNCR"/>
</dbReference>
<reference evidence="16" key="1">
    <citation type="journal article" date="2021" name="PeerJ">
        <title>Extensive microbial diversity within the chicken gut microbiome revealed by metagenomics and culture.</title>
        <authorList>
            <person name="Gilroy R."/>
            <person name="Ravi A."/>
            <person name="Getino M."/>
            <person name="Pursley I."/>
            <person name="Horton D.L."/>
            <person name="Alikhan N.F."/>
            <person name="Baker D."/>
            <person name="Gharbi K."/>
            <person name="Hall N."/>
            <person name="Watson M."/>
            <person name="Adriaenssens E.M."/>
            <person name="Foster-Nyarko E."/>
            <person name="Jarju S."/>
            <person name="Secka A."/>
            <person name="Antonio M."/>
            <person name="Oren A."/>
            <person name="Chaudhuri R.R."/>
            <person name="La Ragione R."/>
            <person name="Hildebrand F."/>
            <person name="Pallen M.J."/>
        </authorList>
    </citation>
    <scope>NUCLEOTIDE SEQUENCE</scope>
    <source>
        <strain evidence="16">ChiHjej13B12-4958</strain>
    </source>
</reference>
<feature type="binding site" evidence="12">
    <location>
        <begin position="422"/>
        <end position="425"/>
    </location>
    <ligand>
        <name>FAD</name>
        <dbReference type="ChEBI" id="CHEBI:57692"/>
    </ligand>
</feature>
<dbReference type="EC" id="1.8.1.2" evidence="1"/>
<dbReference type="InterPro" id="IPR003097">
    <property type="entry name" value="CysJ-like_FAD-binding"/>
</dbReference>
<evidence type="ECO:0000256" key="6">
    <source>
        <dbReference type="ARBA" id="ARBA00022827"/>
    </source>
</evidence>
<dbReference type="PRINTS" id="PR00369">
    <property type="entry name" value="FLAVODOXIN"/>
</dbReference>
<evidence type="ECO:0000256" key="10">
    <source>
        <dbReference type="ARBA" id="ARBA00023192"/>
    </source>
</evidence>
<comment type="cofactor">
    <cofactor evidence="12">
        <name>FAD</name>
        <dbReference type="ChEBI" id="CHEBI:57692"/>
    </cofactor>
    <text evidence="12">Binds 1 FAD per subunit.</text>
</comment>
<dbReference type="PIRSF" id="PIRSF000207">
    <property type="entry name" value="SiR-FP_CysJ"/>
    <property type="match status" value="1"/>
</dbReference>
<dbReference type="Pfam" id="PF00175">
    <property type="entry name" value="NAD_binding_1"/>
    <property type="match status" value="1"/>
</dbReference>
<dbReference type="AlphaFoldDB" id="A0A9D2QBG2"/>
<evidence type="ECO:0000256" key="13">
    <source>
        <dbReference type="SAM" id="MobiDB-lite"/>
    </source>
</evidence>
<dbReference type="InterPro" id="IPR008254">
    <property type="entry name" value="Flavodoxin/NO_synth"/>
</dbReference>
<dbReference type="PROSITE" id="PS50902">
    <property type="entry name" value="FLAVODOXIN_LIKE"/>
    <property type="match status" value="1"/>
</dbReference>
<dbReference type="GO" id="GO:0019344">
    <property type="term" value="P:cysteine biosynthetic process"/>
    <property type="evidence" value="ECO:0007669"/>
    <property type="project" value="UniProtKB-KW"/>
</dbReference>
<evidence type="ECO:0000259" key="15">
    <source>
        <dbReference type="PROSITE" id="PS51384"/>
    </source>
</evidence>
<feature type="binding site" evidence="12">
    <location>
        <position position="606"/>
    </location>
    <ligand>
        <name>FAD</name>
        <dbReference type="ChEBI" id="CHEBI:57692"/>
    </ligand>
</feature>
<dbReference type="SUPFAM" id="SSF63380">
    <property type="entry name" value="Riboflavin synthase domain-like"/>
    <property type="match status" value="1"/>
</dbReference>
<comment type="caution">
    <text evidence="16">The sequence shown here is derived from an EMBL/GenBank/DDBJ whole genome shotgun (WGS) entry which is preliminary data.</text>
</comment>